<name>W6RZU2_9CLOT</name>
<dbReference type="Proteomes" id="UP000019426">
    <property type="component" value="Chromosome M2/40_rep2"/>
</dbReference>
<accession>W6RZU2</accession>
<keyword evidence="3" id="KW-1185">Reference proteome</keyword>
<keyword evidence="1" id="KW-0812">Transmembrane</keyword>
<dbReference type="STRING" id="1216932.CM240_2861"/>
<dbReference type="RefSeq" id="WP_044040153.1">
    <property type="nucleotide sequence ID" value="NZ_HG917869.1"/>
</dbReference>
<proteinExistence type="predicted"/>
<feature type="transmembrane region" description="Helical" evidence="1">
    <location>
        <begin position="52"/>
        <end position="74"/>
    </location>
</feature>
<evidence type="ECO:0000256" key="1">
    <source>
        <dbReference type="SAM" id="Phobius"/>
    </source>
</evidence>
<organism evidence="2 3">
    <name type="scientific">Clostridium bornimense</name>
    <dbReference type="NCBI Taxonomy" id="1216932"/>
    <lineage>
        <taxon>Bacteria</taxon>
        <taxon>Bacillati</taxon>
        <taxon>Bacillota</taxon>
        <taxon>Clostridia</taxon>
        <taxon>Eubacteriales</taxon>
        <taxon>Clostridiaceae</taxon>
        <taxon>Clostridium</taxon>
    </lineage>
</organism>
<dbReference type="KEGG" id="clt:CM240_2861"/>
<keyword evidence="1" id="KW-0472">Membrane</keyword>
<dbReference type="AlphaFoldDB" id="W6RZU2"/>
<keyword evidence="1" id="KW-1133">Transmembrane helix</keyword>
<gene>
    <name evidence="2" type="ORF">CM240_2861</name>
</gene>
<dbReference type="HOGENOM" id="CLU_2599792_0_0_9"/>
<evidence type="ECO:0000313" key="3">
    <source>
        <dbReference type="Proteomes" id="UP000019426"/>
    </source>
</evidence>
<protein>
    <submittedName>
        <fullName evidence="2">Putative membrane protein</fullName>
    </submittedName>
</protein>
<dbReference type="PATRIC" id="fig|1216932.3.peg.2822"/>
<evidence type="ECO:0000313" key="2">
    <source>
        <dbReference type="EMBL" id="CDM69978.1"/>
    </source>
</evidence>
<sequence>MNKNRYKERLTLLERIERHRRSKEKKRMDKIGYETIEERKRREKRERFFDRSYDIVSTIEAIFEIILMIGRGIINFFDR</sequence>
<dbReference type="EMBL" id="HG917869">
    <property type="protein sequence ID" value="CDM69978.1"/>
    <property type="molecule type" value="Genomic_DNA"/>
</dbReference>
<reference evidence="2 3" key="1">
    <citation type="submission" date="2013-11" db="EMBL/GenBank/DDBJ databases">
        <title>Complete genome sequence of Clostridum sp. M2/40.</title>
        <authorList>
            <person name="Wibberg D."/>
            <person name="Puehler A."/>
            <person name="Schlueter A."/>
        </authorList>
    </citation>
    <scope>NUCLEOTIDE SEQUENCE [LARGE SCALE GENOMIC DNA]</scope>
    <source>
        <strain evidence="3">M2/40</strain>
    </source>
</reference>